<dbReference type="EMBL" id="DXIE01000026">
    <property type="protein sequence ID" value="HIV61964.1"/>
    <property type="molecule type" value="Genomic_DNA"/>
</dbReference>
<feature type="domain" description="SLH" evidence="3">
    <location>
        <begin position="580"/>
        <end position="642"/>
    </location>
</feature>
<dbReference type="Pfam" id="PF00395">
    <property type="entry name" value="SLH"/>
    <property type="match status" value="2"/>
</dbReference>
<feature type="domain" description="SLH" evidence="3">
    <location>
        <begin position="703"/>
        <end position="755"/>
    </location>
</feature>
<dbReference type="InterPro" id="IPR001119">
    <property type="entry name" value="SLH_dom"/>
</dbReference>
<dbReference type="PANTHER" id="PTHR37841:SF1">
    <property type="entry name" value="DUF3298 DOMAIN-CONTAINING PROTEIN"/>
    <property type="match status" value="1"/>
</dbReference>
<sequence>MKKYLLSLMFAAVLFTFSAGAADLFPVKQPSDSIALWAYMHEDGYLATSYQYSEASSFNEQGLATVTDINGFVSVIDEDLHTIVPPQANPIAVEFSDYMLAFRYKSQSVYFALDGTSIGTFPVTSGFFSDGLIPAQQDGLWGYLNLKGEFEIEPIYKEVGNFENGFAVVKLNDTNGYGVLKKENNIVCVLPENLELKYLRIWDNDILIASQNGRYALYSLSSGELLSEFIYQEITEFEDGFAVARMNNMWGIINTKGKHVVDFQYYDLSYIGNGLYSARGNSNPTGNCSLIDASGRLVYRTNVYAGGFDNVTHGIFWHGTLNNQILFLSENGAFLNSFENAENPVILTNNVAKITVAGKIQYVNIKTGDIIFSPEREYSFEYFKVSSATYEKYLGIDSNGNDNEWVLTYPVIYGMSNKVVQDKINSQIQSFFIEGPPIPLIDQSITGSFGISQVGRLLIVWADCVYGTGDGSAIWNDSITLDLADGTKYNLITDLFNNDYVDVVRELLPEEIPFYMFGSPRVTKNGISFFYNLSQDNNSERYSPTSTEYNLSYNSLKSAIKMDSKCYAALLGTEMNEINQFINYTDVPETHWAYDAIKQITKVELMQGSGSKFMPDSTITGVEVSSVMVRLLKLDTSTILVPDSSPWYYKEVTAAKNAGIIDGLDEDSLTQVITRQDIMQIIYNVILKDDFKQMSDEEIAETLAAFSDSSKISESRKEAAAACVKQKLIVGSNGKLNPEQTLTRAEFAQILSKML</sequence>
<dbReference type="PANTHER" id="PTHR37841">
    <property type="entry name" value="GLR2918 PROTEIN"/>
    <property type="match status" value="1"/>
</dbReference>
<comment type="caution">
    <text evidence="4">The sequence shown here is derived from an EMBL/GenBank/DDBJ whole genome shotgun (WGS) entry which is preliminary data.</text>
</comment>
<dbReference type="InterPro" id="IPR032774">
    <property type="entry name" value="WG_beta_rep"/>
</dbReference>
<reference evidence="4" key="2">
    <citation type="submission" date="2021-04" db="EMBL/GenBank/DDBJ databases">
        <authorList>
            <person name="Gilroy R."/>
        </authorList>
    </citation>
    <scope>NUCLEOTIDE SEQUENCE</scope>
    <source>
        <strain evidence="4">CHK193-4272</strain>
    </source>
</reference>
<evidence type="ECO:0000256" key="1">
    <source>
        <dbReference type="ARBA" id="ARBA00022737"/>
    </source>
</evidence>
<accession>A0A9D1THG4</accession>
<evidence type="ECO:0000313" key="4">
    <source>
        <dbReference type="EMBL" id="HIV61964.1"/>
    </source>
</evidence>
<name>A0A9D1THG4_9FIRM</name>
<keyword evidence="2" id="KW-0732">Signal</keyword>
<proteinExistence type="predicted"/>
<evidence type="ECO:0000259" key="3">
    <source>
        <dbReference type="PROSITE" id="PS51272"/>
    </source>
</evidence>
<feature type="chain" id="PRO_5039656155" evidence="2">
    <location>
        <begin position="22"/>
        <end position="755"/>
    </location>
</feature>
<evidence type="ECO:0000256" key="2">
    <source>
        <dbReference type="SAM" id="SignalP"/>
    </source>
</evidence>
<dbReference type="AlphaFoldDB" id="A0A9D1THG4"/>
<feature type="signal peptide" evidence="2">
    <location>
        <begin position="1"/>
        <end position="21"/>
    </location>
</feature>
<dbReference type="Pfam" id="PF14903">
    <property type="entry name" value="WG_beta_rep"/>
    <property type="match status" value="2"/>
</dbReference>
<evidence type="ECO:0000313" key="5">
    <source>
        <dbReference type="Proteomes" id="UP000886808"/>
    </source>
</evidence>
<reference evidence="4" key="1">
    <citation type="journal article" date="2021" name="PeerJ">
        <title>Extensive microbial diversity within the chicken gut microbiome revealed by metagenomics and culture.</title>
        <authorList>
            <person name="Gilroy R."/>
            <person name="Ravi A."/>
            <person name="Getino M."/>
            <person name="Pursley I."/>
            <person name="Horton D.L."/>
            <person name="Alikhan N.F."/>
            <person name="Baker D."/>
            <person name="Gharbi K."/>
            <person name="Hall N."/>
            <person name="Watson M."/>
            <person name="Adriaenssens E.M."/>
            <person name="Foster-Nyarko E."/>
            <person name="Jarju S."/>
            <person name="Secka A."/>
            <person name="Antonio M."/>
            <person name="Oren A."/>
            <person name="Chaudhuri R.R."/>
            <person name="La Ragione R."/>
            <person name="Hildebrand F."/>
            <person name="Pallen M.J."/>
        </authorList>
    </citation>
    <scope>NUCLEOTIDE SEQUENCE</scope>
    <source>
        <strain evidence="4">CHK193-4272</strain>
    </source>
</reference>
<organism evidence="4 5">
    <name type="scientific">Candidatus Butyricicoccus avistercoris</name>
    <dbReference type="NCBI Taxonomy" id="2838518"/>
    <lineage>
        <taxon>Bacteria</taxon>
        <taxon>Bacillati</taxon>
        <taxon>Bacillota</taxon>
        <taxon>Clostridia</taxon>
        <taxon>Eubacteriales</taxon>
        <taxon>Butyricicoccaceae</taxon>
        <taxon>Butyricicoccus</taxon>
    </lineage>
</organism>
<keyword evidence="1" id="KW-0677">Repeat</keyword>
<gene>
    <name evidence="4" type="ORF">H9746_03830</name>
</gene>
<protein>
    <submittedName>
        <fullName evidence="4">WG repeat-containing protein</fullName>
    </submittedName>
</protein>
<dbReference type="PROSITE" id="PS51272">
    <property type="entry name" value="SLH"/>
    <property type="match status" value="2"/>
</dbReference>
<dbReference type="Proteomes" id="UP000886808">
    <property type="component" value="Unassembled WGS sequence"/>
</dbReference>